<accession>A0A0K0D728</accession>
<feature type="compositionally biased region" description="Basic and acidic residues" evidence="1">
    <location>
        <begin position="119"/>
        <end position="136"/>
    </location>
</feature>
<protein>
    <submittedName>
        <fullName evidence="3">Uncharacterized protein</fullName>
    </submittedName>
</protein>
<name>A0A0K0D728_ANGCA</name>
<reference evidence="2" key="1">
    <citation type="submission" date="2012-09" db="EMBL/GenBank/DDBJ databases">
        <authorList>
            <person name="Martin A.A."/>
        </authorList>
    </citation>
    <scope>NUCLEOTIDE SEQUENCE</scope>
</reference>
<keyword evidence="2" id="KW-1185">Reference proteome</keyword>
<reference evidence="3" key="2">
    <citation type="submission" date="2017-02" db="UniProtKB">
        <authorList>
            <consortium name="WormBaseParasite"/>
        </authorList>
    </citation>
    <scope>IDENTIFICATION</scope>
</reference>
<dbReference type="AlphaFoldDB" id="A0A0K0D728"/>
<organism evidence="2 3">
    <name type="scientific">Angiostrongylus cantonensis</name>
    <name type="common">Rat lungworm</name>
    <dbReference type="NCBI Taxonomy" id="6313"/>
    <lineage>
        <taxon>Eukaryota</taxon>
        <taxon>Metazoa</taxon>
        <taxon>Ecdysozoa</taxon>
        <taxon>Nematoda</taxon>
        <taxon>Chromadorea</taxon>
        <taxon>Rhabditida</taxon>
        <taxon>Rhabditina</taxon>
        <taxon>Rhabditomorpha</taxon>
        <taxon>Strongyloidea</taxon>
        <taxon>Metastrongylidae</taxon>
        <taxon>Angiostrongylus</taxon>
    </lineage>
</organism>
<dbReference type="Proteomes" id="UP000035642">
    <property type="component" value="Unassembled WGS sequence"/>
</dbReference>
<evidence type="ECO:0000256" key="1">
    <source>
        <dbReference type="SAM" id="MobiDB-lite"/>
    </source>
</evidence>
<dbReference type="WBParaSite" id="ACAC_0000587301-mRNA-1">
    <property type="protein sequence ID" value="ACAC_0000587301-mRNA-1"/>
    <property type="gene ID" value="ACAC_0000587301"/>
</dbReference>
<evidence type="ECO:0000313" key="2">
    <source>
        <dbReference type="Proteomes" id="UP000035642"/>
    </source>
</evidence>
<feature type="region of interest" description="Disordered" evidence="1">
    <location>
        <begin position="119"/>
        <end position="138"/>
    </location>
</feature>
<sequence length="188" mass="20883">MGEDAQVEASDDDRALSPVLDGTLKHEEWQDRWICSIDGSYAVGKERSRSKQEELAPCSEYGSVQEMAVEHVISKDSLLMLTGMVVDDSQPVARKSRSVLCGNEFSSIIQLPQSLEMPMKQERLSRPRSDQRDQARISRGMSPIQFNADVQGHARLTSRASQVGQVVFDVKAYYLADVSLAVMGLVFS</sequence>
<evidence type="ECO:0000313" key="3">
    <source>
        <dbReference type="WBParaSite" id="ACAC_0000587301-mRNA-1"/>
    </source>
</evidence>
<proteinExistence type="predicted"/>